<organism evidence="1 2">
    <name type="scientific">Melia azedarach</name>
    <name type="common">Chinaberry tree</name>
    <dbReference type="NCBI Taxonomy" id="155640"/>
    <lineage>
        <taxon>Eukaryota</taxon>
        <taxon>Viridiplantae</taxon>
        <taxon>Streptophyta</taxon>
        <taxon>Embryophyta</taxon>
        <taxon>Tracheophyta</taxon>
        <taxon>Spermatophyta</taxon>
        <taxon>Magnoliopsida</taxon>
        <taxon>eudicotyledons</taxon>
        <taxon>Gunneridae</taxon>
        <taxon>Pentapetalae</taxon>
        <taxon>rosids</taxon>
        <taxon>malvids</taxon>
        <taxon>Sapindales</taxon>
        <taxon>Meliaceae</taxon>
        <taxon>Melia</taxon>
    </lineage>
</organism>
<comment type="caution">
    <text evidence="1">The sequence shown here is derived from an EMBL/GenBank/DDBJ whole genome shotgun (WGS) entry which is preliminary data.</text>
</comment>
<accession>A0ACC1YGW1</accession>
<sequence>MGQQQSKDELLYQQVNYGNSEGIKALCREGAGLEWIDKEGKTPLIAACMNPGLYGVAKTLMELGANVNAYRPGRHGGTPLHHAAKRGLENTVKLLLSHGANPLVLNDDCQTPLEVARAKGYSNVVRAIENHICLFSGWLREFYGPGFLEVLAPQLLSRKVWVVVLPTGSRNSVKPFKLELAIYPSLQDAQPRMVIALWKANLEEPKFQHSDPSVIIVDNSTIPRGRRRRRRCRSQTLRQIRIKLAPANENDKQQFEWFCNACKGIPQVNPTFLRNPQNSVVQATAPLHTEDLELAMAINASVQSAIAETPTYDPHSSSGPGAASTSWNNSVDASTSGGQGAPAAPSTSKAGGNKWARHEASTSGNSSEHMIQNNNVTNPTQTMMHTPDTIPSAPPVDDEITEDGPIQYPSIDLGPVDMPSPTIEQVPASTNKVKEDKDATSSCVICLDAPIEGACVPCGHMAGCMSCLNEVKAKKWGCPVCRANINQIIRLYAV</sequence>
<evidence type="ECO:0000313" key="1">
    <source>
        <dbReference type="EMBL" id="KAJ4722726.1"/>
    </source>
</evidence>
<evidence type="ECO:0000313" key="2">
    <source>
        <dbReference type="Proteomes" id="UP001164539"/>
    </source>
</evidence>
<protein>
    <submittedName>
        <fullName evidence="1">Ankyrin repeat-containing protein</fullName>
    </submittedName>
</protein>
<dbReference type="Proteomes" id="UP001164539">
    <property type="component" value="Chromosome 3"/>
</dbReference>
<reference evidence="1 2" key="1">
    <citation type="journal article" date="2023" name="Science">
        <title>Complex scaffold remodeling in plant triterpene biosynthesis.</title>
        <authorList>
            <person name="De La Pena R."/>
            <person name="Hodgson H."/>
            <person name="Liu J.C."/>
            <person name="Stephenson M.J."/>
            <person name="Martin A.C."/>
            <person name="Owen C."/>
            <person name="Harkess A."/>
            <person name="Leebens-Mack J."/>
            <person name="Jimenez L.E."/>
            <person name="Osbourn A."/>
            <person name="Sattely E.S."/>
        </authorList>
    </citation>
    <scope>NUCLEOTIDE SEQUENCE [LARGE SCALE GENOMIC DNA]</scope>
    <source>
        <strain evidence="2">cv. JPN11</strain>
        <tissue evidence="1">Leaf</tissue>
    </source>
</reference>
<name>A0ACC1YGW1_MELAZ</name>
<gene>
    <name evidence="1" type="ORF">OWV82_006177</name>
</gene>
<dbReference type="EMBL" id="CM051396">
    <property type="protein sequence ID" value="KAJ4722726.1"/>
    <property type="molecule type" value="Genomic_DNA"/>
</dbReference>
<proteinExistence type="predicted"/>
<keyword evidence="2" id="KW-1185">Reference proteome</keyword>